<dbReference type="GO" id="GO:0008270">
    <property type="term" value="F:zinc ion binding"/>
    <property type="evidence" value="ECO:0007669"/>
    <property type="project" value="UniProtKB-KW"/>
</dbReference>
<dbReference type="OrthoDB" id="422005at2759"/>
<dbReference type="InterPro" id="IPR012340">
    <property type="entry name" value="NA-bd_OB-fold"/>
</dbReference>
<dbReference type="CDD" id="cd04458">
    <property type="entry name" value="CSP_CDS"/>
    <property type="match status" value="1"/>
</dbReference>
<dbReference type="Gene3D" id="2.40.50.140">
    <property type="entry name" value="Nucleic acid-binding proteins"/>
    <property type="match status" value="1"/>
</dbReference>
<dbReference type="STRING" id="88036.D8QY76"/>
<dbReference type="AlphaFoldDB" id="D8QY76"/>
<dbReference type="HOGENOM" id="CLU_089169_3_0_1"/>
<dbReference type="KEGG" id="smo:SELMODRAFT_451445"/>
<dbReference type="InterPro" id="IPR002059">
    <property type="entry name" value="CSP_DNA-bd"/>
</dbReference>
<dbReference type="InterPro" id="IPR019844">
    <property type="entry name" value="CSD_CS"/>
</dbReference>
<dbReference type="InterPro" id="IPR036875">
    <property type="entry name" value="Znf_CCHC_sf"/>
</dbReference>
<name>D8QY76_SELML</name>
<keyword evidence="6" id="KW-1185">Reference proteome</keyword>
<evidence type="ECO:0000259" key="3">
    <source>
        <dbReference type="PROSITE" id="PS50158"/>
    </source>
</evidence>
<dbReference type="PROSITE" id="PS51857">
    <property type="entry name" value="CSD_2"/>
    <property type="match status" value="1"/>
</dbReference>
<feature type="domain" description="CCHC-type" evidence="3">
    <location>
        <begin position="146"/>
        <end position="160"/>
    </location>
</feature>
<dbReference type="GO" id="GO:0003676">
    <property type="term" value="F:nucleic acid binding"/>
    <property type="evidence" value="ECO:0007669"/>
    <property type="project" value="InterPro"/>
</dbReference>
<feature type="compositionally biased region" description="Low complexity" evidence="2">
    <location>
        <begin position="102"/>
        <end position="114"/>
    </location>
</feature>
<dbReference type="Proteomes" id="UP000001514">
    <property type="component" value="Unassembled WGS sequence"/>
</dbReference>
<dbReference type="SMART" id="SM00343">
    <property type="entry name" value="ZnF_C2HC"/>
    <property type="match status" value="2"/>
</dbReference>
<dbReference type="Pfam" id="PF00098">
    <property type="entry name" value="zf-CCHC"/>
    <property type="match status" value="2"/>
</dbReference>
<organism evidence="6">
    <name type="scientific">Selaginella moellendorffii</name>
    <name type="common">Spikemoss</name>
    <dbReference type="NCBI Taxonomy" id="88036"/>
    <lineage>
        <taxon>Eukaryota</taxon>
        <taxon>Viridiplantae</taxon>
        <taxon>Streptophyta</taxon>
        <taxon>Embryophyta</taxon>
        <taxon>Tracheophyta</taxon>
        <taxon>Lycopodiopsida</taxon>
        <taxon>Selaginellales</taxon>
        <taxon>Selaginellaceae</taxon>
        <taxon>Selaginella</taxon>
    </lineage>
</organism>
<evidence type="ECO:0000313" key="6">
    <source>
        <dbReference type="Proteomes" id="UP000001514"/>
    </source>
</evidence>
<dbReference type="InParanoid" id="D8QY76"/>
<dbReference type="SUPFAM" id="SSF57756">
    <property type="entry name" value="Retrovirus zinc finger-like domains"/>
    <property type="match status" value="1"/>
</dbReference>
<sequence>MDNPEAGADNVEDLMFGKVKWFSPTRGFGFITPDDGSPDIFVHQTSIHAEGFRSLREGEIVEYVVELGQDGRMRAGNVTGPKGAFVEGAAREDDGSGGGNGSVSNSAGGYNNNRGGRGGARGRGRGMGMVSRGGGIGGGFGYGGGRCFNCNEPGHLARDCSVARAGCYSCGKQGHFARDCPNQS</sequence>
<feature type="domain" description="CCHC-type" evidence="3">
    <location>
        <begin position="167"/>
        <end position="182"/>
    </location>
</feature>
<dbReference type="PANTHER" id="PTHR46565">
    <property type="entry name" value="COLD SHOCK DOMAIN PROTEIN 2"/>
    <property type="match status" value="1"/>
</dbReference>
<accession>D8QY76</accession>
<reference evidence="5 6" key="1">
    <citation type="journal article" date="2011" name="Science">
        <title>The Selaginella genome identifies genetic changes associated with the evolution of vascular plants.</title>
        <authorList>
            <person name="Banks J.A."/>
            <person name="Nishiyama T."/>
            <person name="Hasebe M."/>
            <person name="Bowman J.L."/>
            <person name="Gribskov M."/>
            <person name="dePamphilis C."/>
            <person name="Albert V.A."/>
            <person name="Aono N."/>
            <person name="Aoyama T."/>
            <person name="Ambrose B.A."/>
            <person name="Ashton N.W."/>
            <person name="Axtell M.J."/>
            <person name="Barker E."/>
            <person name="Barker M.S."/>
            <person name="Bennetzen J.L."/>
            <person name="Bonawitz N.D."/>
            <person name="Chapple C."/>
            <person name="Cheng C."/>
            <person name="Correa L.G."/>
            <person name="Dacre M."/>
            <person name="DeBarry J."/>
            <person name="Dreyer I."/>
            <person name="Elias M."/>
            <person name="Engstrom E.M."/>
            <person name="Estelle M."/>
            <person name="Feng L."/>
            <person name="Finet C."/>
            <person name="Floyd S.K."/>
            <person name="Frommer W.B."/>
            <person name="Fujita T."/>
            <person name="Gramzow L."/>
            <person name="Gutensohn M."/>
            <person name="Harholt J."/>
            <person name="Hattori M."/>
            <person name="Heyl A."/>
            <person name="Hirai T."/>
            <person name="Hiwatashi Y."/>
            <person name="Ishikawa M."/>
            <person name="Iwata M."/>
            <person name="Karol K.G."/>
            <person name="Koehler B."/>
            <person name="Kolukisaoglu U."/>
            <person name="Kubo M."/>
            <person name="Kurata T."/>
            <person name="Lalonde S."/>
            <person name="Li K."/>
            <person name="Li Y."/>
            <person name="Litt A."/>
            <person name="Lyons E."/>
            <person name="Manning G."/>
            <person name="Maruyama T."/>
            <person name="Michael T.P."/>
            <person name="Mikami K."/>
            <person name="Miyazaki S."/>
            <person name="Morinaga S."/>
            <person name="Murata T."/>
            <person name="Mueller-Roeber B."/>
            <person name="Nelson D.R."/>
            <person name="Obara M."/>
            <person name="Oguri Y."/>
            <person name="Olmstead R.G."/>
            <person name="Onodera N."/>
            <person name="Petersen B.L."/>
            <person name="Pils B."/>
            <person name="Prigge M."/>
            <person name="Rensing S.A."/>
            <person name="Riano-Pachon D.M."/>
            <person name="Roberts A.W."/>
            <person name="Sato Y."/>
            <person name="Scheller H.V."/>
            <person name="Schulz B."/>
            <person name="Schulz C."/>
            <person name="Shakirov E.V."/>
            <person name="Shibagaki N."/>
            <person name="Shinohara N."/>
            <person name="Shippen D.E."/>
            <person name="Soerensen I."/>
            <person name="Sotooka R."/>
            <person name="Sugimoto N."/>
            <person name="Sugita M."/>
            <person name="Sumikawa N."/>
            <person name="Tanurdzic M."/>
            <person name="Theissen G."/>
            <person name="Ulvskov P."/>
            <person name="Wakazuki S."/>
            <person name="Weng J.K."/>
            <person name="Willats W.W."/>
            <person name="Wipf D."/>
            <person name="Wolf P.G."/>
            <person name="Yang L."/>
            <person name="Zimmer A.D."/>
            <person name="Zhu Q."/>
            <person name="Mitros T."/>
            <person name="Hellsten U."/>
            <person name="Loque D."/>
            <person name="Otillar R."/>
            <person name="Salamov A."/>
            <person name="Schmutz J."/>
            <person name="Shapiro H."/>
            <person name="Lindquist E."/>
            <person name="Lucas S."/>
            <person name="Rokhsar D."/>
            <person name="Grigoriev I.V."/>
        </authorList>
    </citation>
    <scope>NUCLEOTIDE SEQUENCE [LARGE SCALE GENOMIC DNA]</scope>
</reference>
<keyword evidence="1" id="KW-0862">Zinc</keyword>
<evidence type="ECO:0000256" key="1">
    <source>
        <dbReference type="PROSITE-ProRule" id="PRU00047"/>
    </source>
</evidence>
<dbReference type="PROSITE" id="PS50158">
    <property type="entry name" value="ZF_CCHC"/>
    <property type="match status" value="2"/>
</dbReference>
<evidence type="ECO:0000259" key="4">
    <source>
        <dbReference type="PROSITE" id="PS51857"/>
    </source>
</evidence>
<evidence type="ECO:0000313" key="5">
    <source>
        <dbReference type="EMBL" id="EFJ35563.1"/>
    </source>
</evidence>
<feature type="domain" description="CSD" evidence="4">
    <location>
        <begin position="14"/>
        <end position="80"/>
    </location>
</feature>
<dbReference type="Gene3D" id="4.10.60.10">
    <property type="entry name" value="Zinc finger, CCHC-type"/>
    <property type="match status" value="2"/>
</dbReference>
<dbReference type="Gramene" id="EFJ35563">
    <property type="protein sequence ID" value="EFJ35563"/>
    <property type="gene ID" value="SELMODRAFT_451445"/>
</dbReference>
<dbReference type="PRINTS" id="PR00050">
    <property type="entry name" value="COLDSHOCK"/>
</dbReference>
<dbReference type="SUPFAM" id="SSF50249">
    <property type="entry name" value="Nucleic acid-binding proteins"/>
    <property type="match status" value="1"/>
</dbReference>
<dbReference type="InterPro" id="IPR001878">
    <property type="entry name" value="Znf_CCHC"/>
</dbReference>
<dbReference type="PROSITE" id="PS00352">
    <property type="entry name" value="CSD_1"/>
    <property type="match status" value="1"/>
</dbReference>
<feature type="region of interest" description="Disordered" evidence="2">
    <location>
        <begin position="88"/>
        <end position="127"/>
    </location>
</feature>
<dbReference type="EMBL" id="GL377568">
    <property type="protein sequence ID" value="EFJ35563.1"/>
    <property type="molecule type" value="Genomic_DNA"/>
</dbReference>
<dbReference type="eggNOG" id="KOG3070">
    <property type="taxonomic scope" value="Eukaryota"/>
</dbReference>
<gene>
    <name evidence="5" type="ORF">SELMODRAFT_451445</name>
</gene>
<keyword evidence="1" id="KW-0863">Zinc-finger</keyword>
<dbReference type="InterPro" id="IPR011129">
    <property type="entry name" value="CSD"/>
</dbReference>
<dbReference type="PANTHER" id="PTHR46565:SF20">
    <property type="entry name" value="COLD SHOCK DOMAIN-CONTAINING PROTEIN 4"/>
    <property type="match status" value="1"/>
</dbReference>
<dbReference type="Pfam" id="PF00313">
    <property type="entry name" value="CSD"/>
    <property type="match status" value="1"/>
</dbReference>
<dbReference type="SMART" id="SM00357">
    <property type="entry name" value="CSP"/>
    <property type="match status" value="1"/>
</dbReference>
<proteinExistence type="predicted"/>
<feature type="compositionally biased region" description="Gly residues" evidence="2">
    <location>
        <begin position="115"/>
        <end position="127"/>
    </location>
</feature>
<keyword evidence="1" id="KW-0479">Metal-binding</keyword>
<protein>
    <submittedName>
        <fullName evidence="5">Uncharacterized protein</fullName>
    </submittedName>
</protein>
<dbReference type="OMA" id="YVACHIW"/>
<evidence type="ECO:0000256" key="2">
    <source>
        <dbReference type="SAM" id="MobiDB-lite"/>
    </source>
</evidence>